<keyword evidence="2" id="KW-1185">Reference proteome</keyword>
<sequence>MRHAFLHLRFTSQNAYIGILKNEKAGIDITIPEYKEVSGRLGLSNEEEYHIIVITRLPHFKTESHQPADVVQFMVIELHHCNSVLLGF</sequence>
<dbReference type="EMBL" id="JAIZAY010000022">
    <property type="protein sequence ID" value="KAJ8020215.1"/>
    <property type="molecule type" value="Genomic_DNA"/>
</dbReference>
<proteinExistence type="predicted"/>
<accession>A0A9Q0YDC0</accession>
<dbReference type="OrthoDB" id="10254720at2759"/>
<gene>
    <name evidence="1" type="ORF">HOLleu_39744</name>
</gene>
<dbReference type="PANTHER" id="PTHR14431:SF1">
    <property type="entry name" value="HCLS1-BINDING PROTEIN 3"/>
    <property type="match status" value="1"/>
</dbReference>
<organism evidence="1 2">
    <name type="scientific">Holothuria leucospilota</name>
    <name type="common">Black long sea cucumber</name>
    <name type="synonym">Mertensiothuria leucospilota</name>
    <dbReference type="NCBI Taxonomy" id="206669"/>
    <lineage>
        <taxon>Eukaryota</taxon>
        <taxon>Metazoa</taxon>
        <taxon>Echinodermata</taxon>
        <taxon>Eleutherozoa</taxon>
        <taxon>Echinozoa</taxon>
        <taxon>Holothuroidea</taxon>
        <taxon>Aspidochirotacea</taxon>
        <taxon>Aspidochirotida</taxon>
        <taxon>Holothuriidae</taxon>
        <taxon>Holothuria</taxon>
    </lineage>
</organism>
<evidence type="ECO:0000313" key="1">
    <source>
        <dbReference type="EMBL" id="KAJ8020215.1"/>
    </source>
</evidence>
<dbReference type="Proteomes" id="UP001152320">
    <property type="component" value="Chromosome 22"/>
</dbReference>
<dbReference type="InterPro" id="IPR039701">
    <property type="entry name" value="HS1BP3"/>
</dbReference>
<evidence type="ECO:0000313" key="2">
    <source>
        <dbReference type="Proteomes" id="UP001152320"/>
    </source>
</evidence>
<name>A0A9Q0YDC0_HOLLE</name>
<dbReference type="AlphaFoldDB" id="A0A9Q0YDC0"/>
<dbReference type="PANTHER" id="PTHR14431">
    <property type="entry name" value="HCLS1-BINDING PROTEIN 3"/>
    <property type="match status" value="1"/>
</dbReference>
<protein>
    <submittedName>
        <fullName evidence="1">HCLS1-binding protein 3</fullName>
    </submittedName>
</protein>
<reference evidence="1" key="1">
    <citation type="submission" date="2021-10" db="EMBL/GenBank/DDBJ databases">
        <title>Tropical sea cucumber genome reveals ecological adaptation and Cuvierian tubules defense mechanism.</title>
        <authorList>
            <person name="Chen T."/>
        </authorList>
    </citation>
    <scope>NUCLEOTIDE SEQUENCE</scope>
    <source>
        <strain evidence="1">Nanhai2018</strain>
        <tissue evidence="1">Muscle</tissue>
    </source>
</reference>
<comment type="caution">
    <text evidence="1">The sequence shown here is derived from an EMBL/GenBank/DDBJ whole genome shotgun (WGS) entry which is preliminary data.</text>
</comment>